<keyword evidence="8" id="KW-1133">Transmembrane helix</keyword>
<feature type="region of interest" description="Disordered" evidence="7">
    <location>
        <begin position="263"/>
        <end position="301"/>
    </location>
</feature>
<keyword evidence="2" id="KW-0699">rRNA-binding</keyword>
<evidence type="ECO:0000313" key="9">
    <source>
        <dbReference type="EMBL" id="KAG5538943.1"/>
    </source>
</evidence>
<dbReference type="PANTHER" id="PTHR11229">
    <property type="entry name" value="50S RIBOSOMAL PROTEIN L3"/>
    <property type="match status" value="1"/>
</dbReference>
<dbReference type="GO" id="GO:0019843">
    <property type="term" value="F:rRNA binding"/>
    <property type="evidence" value="ECO:0007669"/>
    <property type="project" value="UniProtKB-KW"/>
</dbReference>
<dbReference type="InterPro" id="IPR019927">
    <property type="entry name" value="Ribosomal_uL3_bac/org-type"/>
</dbReference>
<evidence type="ECO:0000256" key="2">
    <source>
        <dbReference type="ARBA" id="ARBA00022730"/>
    </source>
</evidence>
<evidence type="ECO:0000256" key="3">
    <source>
        <dbReference type="ARBA" id="ARBA00022884"/>
    </source>
</evidence>
<accession>A0AAV6JDU9</accession>
<comment type="similarity">
    <text evidence="1">Belongs to the universal ribosomal protein uL3 family.</text>
</comment>
<keyword evidence="4" id="KW-0689">Ribosomal protein</keyword>
<dbReference type="FunFam" id="3.30.160.810:FF:000001">
    <property type="entry name" value="50S ribosomal protein L3"/>
    <property type="match status" value="1"/>
</dbReference>
<dbReference type="Proteomes" id="UP000823749">
    <property type="component" value="Chromosome 7"/>
</dbReference>
<feature type="transmembrane region" description="Helical" evidence="8">
    <location>
        <begin position="185"/>
        <end position="211"/>
    </location>
</feature>
<gene>
    <name evidence="9" type="ORF">RHGRI_019484</name>
</gene>
<name>A0AAV6JDU9_9ERIC</name>
<protein>
    <recommendedName>
        <fullName evidence="6">Large ribosomal subunit protein uL3c</fullName>
    </recommendedName>
</protein>
<keyword evidence="8" id="KW-0812">Transmembrane</keyword>
<feature type="transmembrane region" description="Helical" evidence="8">
    <location>
        <begin position="160"/>
        <end position="179"/>
    </location>
</feature>
<dbReference type="EMBL" id="JACTNZ010000007">
    <property type="protein sequence ID" value="KAG5538943.1"/>
    <property type="molecule type" value="Genomic_DNA"/>
</dbReference>
<comment type="caution">
    <text evidence="9">The sequence shown here is derived from an EMBL/GenBank/DDBJ whole genome shotgun (WGS) entry which is preliminary data.</text>
</comment>
<evidence type="ECO:0000256" key="8">
    <source>
        <dbReference type="SAM" id="Phobius"/>
    </source>
</evidence>
<proteinExistence type="inferred from homology"/>
<keyword evidence="3" id="KW-0694">RNA-binding</keyword>
<dbReference type="InterPro" id="IPR009000">
    <property type="entry name" value="Transl_B-barrel_sf"/>
</dbReference>
<organism evidence="9 10">
    <name type="scientific">Rhododendron griersonianum</name>
    <dbReference type="NCBI Taxonomy" id="479676"/>
    <lineage>
        <taxon>Eukaryota</taxon>
        <taxon>Viridiplantae</taxon>
        <taxon>Streptophyta</taxon>
        <taxon>Embryophyta</taxon>
        <taxon>Tracheophyta</taxon>
        <taxon>Spermatophyta</taxon>
        <taxon>Magnoliopsida</taxon>
        <taxon>eudicotyledons</taxon>
        <taxon>Gunneridae</taxon>
        <taxon>Pentapetalae</taxon>
        <taxon>asterids</taxon>
        <taxon>Ericales</taxon>
        <taxon>Ericaceae</taxon>
        <taxon>Ericoideae</taxon>
        <taxon>Rhodoreae</taxon>
        <taxon>Rhododendron</taxon>
    </lineage>
</organism>
<dbReference type="GO" id="GO:1990904">
    <property type="term" value="C:ribonucleoprotein complex"/>
    <property type="evidence" value="ECO:0007669"/>
    <property type="project" value="UniProtKB-KW"/>
</dbReference>
<dbReference type="InterPro" id="IPR000597">
    <property type="entry name" value="Ribosomal_uL3"/>
</dbReference>
<dbReference type="GO" id="GO:0006412">
    <property type="term" value="P:translation"/>
    <property type="evidence" value="ECO:0007669"/>
    <property type="project" value="InterPro"/>
</dbReference>
<dbReference type="Pfam" id="PF00297">
    <property type="entry name" value="Ribosomal_L3"/>
    <property type="match status" value="1"/>
</dbReference>
<dbReference type="AlphaFoldDB" id="A0AAV6JDU9"/>
<dbReference type="GO" id="GO:0009941">
    <property type="term" value="C:chloroplast envelope"/>
    <property type="evidence" value="ECO:0007669"/>
    <property type="project" value="TreeGrafter"/>
</dbReference>
<dbReference type="FunFam" id="2.40.30.10:FF:000065">
    <property type="entry name" value="50S ribosomal protein L3, chloroplastic"/>
    <property type="match status" value="1"/>
</dbReference>
<keyword evidence="8" id="KW-0472">Membrane</keyword>
<dbReference type="GO" id="GO:0005840">
    <property type="term" value="C:ribosome"/>
    <property type="evidence" value="ECO:0007669"/>
    <property type="project" value="UniProtKB-KW"/>
</dbReference>
<evidence type="ECO:0000256" key="1">
    <source>
        <dbReference type="ARBA" id="ARBA00006540"/>
    </source>
</evidence>
<dbReference type="Gene3D" id="2.40.30.10">
    <property type="entry name" value="Translation factors"/>
    <property type="match status" value="1"/>
</dbReference>
<evidence type="ECO:0000256" key="5">
    <source>
        <dbReference type="ARBA" id="ARBA00023274"/>
    </source>
</evidence>
<feature type="transmembrane region" description="Helical" evidence="8">
    <location>
        <begin position="223"/>
        <end position="240"/>
    </location>
</feature>
<sequence>MSMEAGIGVMGTKLGMMTCFEPNGLVVPVTVVGFREGNIVTQVKTEATDGYNAVQLGYRRVRDRKLTKPEMGHLKKSGVIPLRHLQEFRLPEVGGFEPNQRLAVEEVFKEGDLVDVSGTTIGKGFQGLLLGLFLNFYAYLEVSRRLALGLEISDELTVKFAMVNAQFIVSGSILIAFTVEISDWVYFYMVLFLFLSVAFTVSVFLYIFMFLELPFGKEFQGPILFVAIFLCFKFSLLWGLESSILPTLGLFGGCIRRHHFRRGPMSHGSHSRREPGSIGAGTTPGRVFPGKKMPGRMGGTKRKIRKLRIVKIDPELRIVMIKGAVPGKPGNLLRIAPAKIVGKNIPKN</sequence>
<reference evidence="9" key="1">
    <citation type="submission" date="2020-08" db="EMBL/GenBank/DDBJ databases">
        <title>Plant Genome Project.</title>
        <authorList>
            <person name="Zhang R.-G."/>
        </authorList>
    </citation>
    <scope>NUCLEOTIDE SEQUENCE</scope>
    <source>
        <strain evidence="9">WSP0</strain>
        <tissue evidence="9">Leaf</tissue>
    </source>
</reference>
<evidence type="ECO:0000313" key="10">
    <source>
        <dbReference type="Proteomes" id="UP000823749"/>
    </source>
</evidence>
<dbReference type="GO" id="GO:0003735">
    <property type="term" value="F:structural constituent of ribosome"/>
    <property type="evidence" value="ECO:0007669"/>
    <property type="project" value="InterPro"/>
</dbReference>
<dbReference type="SUPFAM" id="SSF50447">
    <property type="entry name" value="Translation proteins"/>
    <property type="match status" value="2"/>
</dbReference>
<dbReference type="PANTHER" id="PTHR11229:SF16">
    <property type="entry name" value="LARGE RIBOSOMAL SUBUNIT PROTEIN UL3C"/>
    <property type="match status" value="1"/>
</dbReference>
<evidence type="ECO:0000256" key="6">
    <source>
        <dbReference type="ARBA" id="ARBA00035213"/>
    </source>
</evidence>
<keyword evidence="5" id="KW-0687">Ribonucleoprotein</keyword>
<evidence type="ECO:0000256" key="7">
    <source>
        <dbReference type="SAM" id="MobiDB-lite"/>
    </source>
</evidence>
<evidence type="ECO:0000256" key="4">
    <source>
        <dbReference type="ARBA" id="ARBA00022980"/>
    </source>
</evidence>
<keyword evidence="10" id="KW-1185">Reference proteome</keyword>
<dbReference type="Gene3D" id="3.30.160.810">
    <property type="match status" value="1"/>
</dbReference>